<evidence type="ECO:0000256" key="1">
    <source>
        <dbReference type="ARBA" id="ARBA00009251"/>
    </source>
</evidence>
<comment type="similarity">
    <text evidence="1">Belongs to the PUR DNA-binding protein family.</text>
</comment>
<dbReference type="Gene3D" id="3.10.450.700">
    <property type="match status" value="1"/>
</dbReference>
<sequence length="106" mass="12749">MSGDRRFYFDLRNTRWGHRLFLSQVTDFHRNVIAIPVETLTDFRDRINTFIEKLHLEENKTLRDTLQVHSVPQRYWKRYPKIRPNFINGTYAPTRPPTYLDATPVA</sequence>
<evidence type="ECO:0000313" key="3">
    <source>
        <dbReference type="EMBL" id="VDN28823.1"/>
    </source>
</evidence>
<reference evidence="3 4" key="1">
    <citation type="submission" date="2018-11" db="EMBL/GenBank/DDBJ databases">
        <authorList>
            <consortium name="Pathogen Informatics"/>
        </authorList>
    </citation>
    <scope>NUCLEOTIDE SEQUENCE [LARGE SCALE GENOMIC DNA]</scope>
</reference>
<accession>A0A3P7MXN4</accession>
<evidence type="ECO:0000256" key="2">
    <source>
        <dbReference type="ARBA" id="ARBA00023125"/>
    </source>
</evidence>
<evidence type="ECO:0000313" key="4">
    <source>
        <dbReference type="Proteomes" id="UP000281553"/>
    </source>
</evidence>
<dbReference type="AlphaFoldDB" id="A0A3P7MXN4"/>
<dbReference type="GO" id="GO:0032422">
    <property type="term" value="F:purine-rich negative regulatory element binding"/>
    <property type="evidence" value="ECO:0007669"/>
    <property type="project" value="InterPro"/>
</dbReference>
<dbReference type="Pfam" id="PF04845">
    <property type="entry name" value="PurA"/>
    <property type="match status" value="1"/>
</dbReference>
<dbReference type="Proteomes" id="UP000281553">
    <property type="component" value="Unassembled WGS sequence"/>
</dbReference>
<protein>
    <submittedName>
        <fullName evidence="3">Uncharacterized protein</fullName>
    </submittedName>
</protein>
<organism evidence="3 4">
    <name type="scientific">Dibothriocephalus latus</name>
    <name type="common">Fish tapeworm</name>
    <name type="synonym">Diphyllobothrium latum</name>
    <dbReference type="NCBI Taxonomy" id="60516"/>
    <lineage>
        <taxon>Eukaryota</taxon>
        <taxon>Metazoa</taxon>
        <taxon>Spiralia</taxon>
        <taxon>Lophotrochozoa</taxon>
        <taxon>Platyhelminthes</taxon>
        <taxon>Cestoda</taxon>
        <taxon>Eucestoda</taxon>
        <taxon>Diphyllobothriidea</taxon>
        <taxon>Diphyllobothriidae</taxon>
        <taxon>Dibothriocephalus</taxon>
    </lineage>
</organism>
<keyword evidence="2" id="KW-0238">DNA-binding</keyword>
<keyword evidence="4" id="KW-1185">Reference proteome</keyword>
<dbReference type="GO" id="GO:0000977">
    <property type="term" value="F:RNA polymerase II transcription regulatory region sequence-specific DNA binding"/>
    <property type="evidence" value="ECO:0007669"/>
    <property type="project" value="InterPro"/>
</dbReference>
<dbReference type="EMBL" id="UYRU01078090">
    <property type="protein sequence ID" value="VDN28823.1"/>
    <property type="molecule type" value="Genomic_DNA"/>
</dbReference>
<feature type="non-terminal residue" evidence="3">
    <location>
        <position position="106"/>
    </location>
</feature>
<name>A0A3P7MXN4_DIBLA</name>
<dbReference type="InterPro" id="IPR006628">
    <property type="entry name" value="PUR-bd_fam"/>
</dbReference>
<gene>
    <name evidence="3" type="ORF">DILT_LOCUS15249</name>
</gene>
<dbReference type="OrthoDB" id="6249779at2759"/>
<proteinExistence type="inferred from homology"/>